<evidence type="ECO:0000313" key="10">
    <source>
        <dbReference type="Proteomes" id="UP000824280"/>
    </source>
</evidence>
<feature type="binding site" evidence="7">
    <location>
        <begin position="111"/>
        <end position="112"/>
    </location>
    <ligand>
        <name>substrate</name>
    </ligand>
</feature>
<comment type="catalytic activity">
    <reaction evidence="1 7">
        <text>(8S)-3',8-cyclo-7,8-dihydroguanosine 5'-triphosphate = cyclic pyranopterin phosphate + diphosphate</text>
        <dbReference type="Rhea" id="RHEA:49580"/>
        <dbReference type="ChEBI" id="CHEBI:33019"/>
        <dbReference type="ChEBI" id="CHEBI:59648"/>
        <dbReference type="ChEBI" id="CHEBI:131766"/>
        <dbReference type="EC" id="4.6.1.17"/>
    </reaction>
</comment>
<dbReference type="GO" id="GO:0061799">
    <property type="term" value="F:cyclic pyranopterin monophosphate synthase activity"/>
    <property type="evidence" value="ECO:0007669"/>
    <property type="project" value="UniProtKB-EC"/>
</dbReference>
<keyword evidence="10" id="KW-1185">Reference proteome</keyword>
<dbReference type="InterPro" id="IPR023045">
    <property type="entry name" value="MoaC"/>
</dbReference>
<evidence type="ECO:0000256" key="6">
    <source>
        <dbReference type="ARBA" id="ARBA00055087"/>
    </source>
</evidence>
<keyword evidence="4 7" id="KW-0501">Molybdenum cofactor biosynthesis</keyword>
<dbReference type="InterPro" id="IPR047594">
    <property type="entry name" value="MoaC_bact/euk"/>
</dbReference>
<dbReference type="InterPro" id="IPR036522">
    <property type="entry name" value="MoaC_sf"/>
</dbReference>
<evidence type="ECO:0000256" key="2">
    <source>
        <dbReference type="ARBA" id="ARBA00005046"/>
    </source>
</evidence>
<gene>
    <name evidence="7 9" type="primary">moaC</name>
    <name evidence="9" type="ORF">K3166_05935</name>
</gene>
<comment type="function">
    <text evidence="6 7">Catalyzes the conversion of (8S)-3',8-cyclo-7,8-dihydroguanosine 5'-triphosphate to cyclic pyranopterin monophosphate (cPMP).</text>
</comment>
<dbReference type="InterPro" id="IPR002820">
    <property type="entry name" value="Mopterin_CF_biosynth-C_dom"/>
</dbReference>
<evidence type="ECO:0000259" key="8">
    <source>
        <dbReference type="Pfam" id="PF01967"/>
    </source>
</evidence>
<organism evidence="9 10">
    <name type="scientific">Qipengyuania psychrotolerans</name>
    <dbReference type="NCBI Taxonomy" id="2867238"/>
    <lineage>
        <taxon>Bacteria</taxon>
        <taxon>Pseudomonadati</taxon>
        <taxon>Pseudomonadota</taxon>
        <taxon>Alphaproteobacteria</taxon>
        <taxon>Sphingomonadales</taxon>
        <taxon>Erythrobacteraceae</taxon>
        <taxon>Qipengyuania</taxon>
    </lineage>
</organism>
<dbReference type="NCBIfam" id="NF006870">
    <property type="entry name" value="PRK09364.1"/>
    <property type="match status" value="1"/>
</dbReference>
<evidence type="ECO:0000256" key="4">
    <source>
        <dbReference type="ARBA" id="ARBA00023150"/>
    </source>
</evidence>
<feature type="domain" description="Molybdopterin cofactor biosynthesis C (MoaC)" evidence="8">
    <location>
        <begin position="15"/>
        <end position="148"/>
    </location>
</feature>
<dbReference type="EC" id="4.6.1.17" evidence="3 7"/>
<evidence type="ECO:0000256" key="7">
    <source>
        <dbReference type="HAMAP-Rule" id="MF_01224"/>
    </source>
</evidence>
<evidence type="ECO:0000256" key="5">
    <source>
        <dbReference type="ARBA" id="ARBA00023239"/>
    </source>
</evidence>
<comment type="subunit">
    <text evidence="7">Homohexamer; trimer of dimers.</text>
</comment>
<dbReference type="Gene3D" id="3.30.70.640">
    <property type="entry name" value="Molybdopterin cofactor biosynthesis C (MoaC) domain"/>
    <property type="match status" value="1"/>
</dbReference>
<protein>
    <recommendedName>
        <fullName evidence="3 7">Cyclic pyranopterin monophosphate synthase</fullName>
        <ecNumber evidence="3 7">4.6.1.17</ecNumber>
    </recommendedName>
    <alternativeName>
        <fullName evidence="7">Molybdenum cofactor biosynthesis protein C</fullName>
    </alternativeName>
</protein>
<name>A0ABX8ZH15_9SPHN</name>
<dbReference type="InterPro" id="IPR050105">
    <property type="entry name" value="MoCo_biosynth_MoaA/MoaC"/>
</dbReference>
<feature type="active site" evidence="7">
    <location>
        <position position="126"/>
    </location>
</feature>
<sequence length="157" mass="16661">MTRLTHLDESGAARMVDVSTKPETERSATAEGRIVMSQEALEALSSGGNPKGDAVAAARIAGILAAKRTGELIPLCHPLGLDSMVVDIEIEERAIRVQATARLVGKTGIEMEALTAVSVALLTLYDMGKAIDKGMRIEGIRLLEKVGGKSGHWRAQD</sequence>
<dbReference type="HAMAP" id="MF_01224_B">
    <property type="entry name" value="MoaC_B"/>
    <property type="match status" value="1"/>
</dbReference>
<dbReference type="CDD" id="cd01420">
    <property type="entry name" value="MoaC_PE"/>
    <property type="match status" value="1"/>
</dbReference>
<feature type="binding site" evidence="7">
    <location>
        <begin position="75"/>
        <end position="77"/>
    </location>
    <ligand>
        <name>substrate</name>
    </ligand>
</feature>
<dbReference type="RefSeq" id="WP_221423740.1">
    <property type="nucleotide sequence ID" value="NZ_CP081297.1"/>
</dbReference>
<proteinExistence type="inferred from homology"/>
<dbReference type="PANTHER" id="PTHR22960:SF29">
    <property type="entry name" value="CYCLIC PYRANOPTERIN MONOPHOSPHATE SYNTHASE"/>
    <property type="match status" value="1"/>
</dbReference>
<dbReference type="Pfam" id="PF01967">
    <property type="entry name" value="MoaC"/>
    <property type="match status" value="1"/>
</dbReference>
<dbReference type="SUPFAM" id="SSF55040">
    <property type="entry name" value="Molybdenum cofactor biosynthesis protein C, MoaC"/>
    <property type="match status" value="1"/>
</dbReference>
<reference evidence="9 10" key="1">
    <citation type="submission" date="2021-08" db="EMBL/GenBank/DDBJ databases">
        <title>Comparative Genomics Analysis of the Genus Qipengyuania Reveals Extensive Genetic Diversity and Metabolic Versatility, Including the Description of Fifteen Novel Species.</title>
        <authorList>
            <person name="Liu Y."/>
        </authorList>
    </citation>
    <scope>NUCLEOTIDE SEQUENCE [LARGE SCALE GENOMIC DNA]</scope>
    <source>
        <strain evidence="9 10">1XM2-8</strain>
    </source>
</reference>
<dbReference type="PANTHER" id="PTHR22960">
    <property type="entry name" value="MOLYBDOPTERIN COFACTOR SYNTHESIS PROTEIN A"/>
    <property type="match status" value="1"/>
</dbReference>
<dbReference type="EMBL" id="CP081297">
    <property type="protein sequence ID" value="QZD88209.1"/>
    <property type="molecule type" value="Genomic_DNA"/>
</dbReference>
<evidence type="ECO:0000313" key="9">
    <source>
        <dbReference type="EMBL" id="QZD88209.1"/>
    </source>
</evidence>
<accession>A0ABX8ZH15</accession>
<keyword evidence="5 7" id="KW-0456">Lyase</keyword>
<comment type="similarity">
    <text evidence="7">Belongs to the MoaC family.</text>
</comment>
<evidence type="ECO:0000256" key="1">
    <source>
        <dbReference type="ARBA" id="ARBA00001637"/>
    </source>
</evidence>
<comment type="pathway">
    <text evidence="2 7">Cofactor biosynthesis; molybdopterin biosynthesis.</text>
</comment>
<dbReference type="Proteomes" id="UP000824280">
    <property type="component" value="Chromosome"/>
</dbReference>
<evidence type="ECO:0000256" key="3">
    <source>
        <dbReference type="ARBA" id="ARBA00012575"/>
    </source>
</evidence>
<dbReference type="NCBIfam" id="TIGR00581">
    <property type="entry name" value="moaC"/>
    <property type="match status" value="1"/>
</dbReference>